<protein>
    <submittedName>
        <fullName evidence="2">Uncharacterized protein</fullName>
    </submittedName>
</protein>
<dbReference type="AlphaFoldDB" id="A0A0A9DU00"/>
<reference evidence="2" key="2">
    <citation type="journal article" date="2015" name="Data Brief">
        <title>Shoot transcriptome of the giant reed, Arundo donax.</title>
        <authorList>
            <person name="Barrero R.A."/>
            <person name="Guerrero F.D."/>
            <person name="Moolhuijzen P."/>
            <person name="Goolsby J.A."/>
            <person name="Tidwell J."/>
            <person name="Bellgard S.E."/>
            <person name="Bellgard M.I."/>
        </authorList>
    </citation>
    <scope>NUCLEOTIDE SEQUENCE</scope>
    <source>
        <tissue evidence="2">Shoot tissue taken approximately 20 cm above the soil surface</tissue>
    </source>
</reference>
<sequence length="94" mass="9787">MTPPCAPRSRRRSPACSAGATRGRCASSRTPSRGTGRGPRRSSSARTAPCTPAPPPSSTTPPPARDTTGRRSSRPAAPSSSRRTRSSWPISTPC</sequence>
<evidence type="ECO:0000313" key="2">
    <source>
        <dbReference type="EMBL" id="JAD87257.1"/>
    </source>
</evidence>
<feature type="region of interest" description="Disordered" evidence="1">
    <location>
        <begin position="1"/>
        <end position="94"/>
    </location>
</feature>
<reference evidence="2" key="1">
    <citation type="submission" date="2014-09" db="EMBL/GenBank/DDBJ databases">
        <authorList>
            <person name="Magalhaes I.L.F."/>
            <person name="Oliveira U."/>
            <person name="Santos F.R."/>
            <person name="Vidigal T.H.D.A."/>
            <person name="Brescovit A.D."/>
            <person name="Santos A.J."/>
        </authorList>
    </citation>
    <scope>NUCLEOTIDE SEQUENCE</scope>
    <source>
        <tissue evidence="2">Shoot tissue taken approximately 20 cm above the soil surface</tissue>
    </source>
</reference>
<organism evidence="2">
    <name type="scientific">Arundo donax</name>
    <name type="common">Giant reed</name>
    <name type="synonym">Donax arundinaceus</name>
    <dbReference type="NCBI Taxonomy" id="35708"/>
    <lineage>
        <taxon>Eukaryota</taxon>
        <taxon>Viridiplantae</taxon>
        <taxon>Streptophyta</taxon>
        <taxon>Embryophyta</taxon>
        <taxon>Tracheophyta</taxon>
        <taxon>Spermatophyta</taxon>
        <taxon>Magnoliopsida</taxon>
        <taxon>Liliopsida</taxon>
        <taxon>Poales</taxon>
        <taxon>Poaceae</taxon>
        <taxon>PACMAD clade</taxon>
        <taxon>Arundinoideae</taxon>
        <taxon>Arundineae</taxon>
        <taxon>Arundo</taxon>
    </lineage>
</organism>
<feature type="compositionally biased region" description="Low complexity" evidence="1">
    <location>
        <begin position="41"/>
        <end position="50"/>
    </location>
</feature>
<feature type="compositionally biased region" description="Low complexity" evidence="1">
    <location>
        <begin position="74"/>
        <end position="94"/>
    </location>
</feature>
<feature type="compositionally biased region" description="Pro residues" evidence="1">
    <location>
        <begin position="51"/>
        <end position="64"/>
    </location>
</feature>
<proteinExistence type="predicted"/>
<name>A0A0A9DU00_ARUDO</name>
<accession>A0A0A9DU00</accession>
<dbReference type="EMBL" id="GBRH01210638">
    <property type="protein sequence ID" value="JAD87257.1"/>
    <property type="molecule type" value="Transcribed_RNA"/>
</dbReference>
<evidence type="ECO:0000256" key="1">
    <source>
        <dbReference type="SAM" id="MobiDB-lite"/>
    </source>
</evidence>